<dbReference type="Proteomes" id="UP000326799">
    <property type="component" value="Unassembled WGS sequence"/>
</dbReference>
<sequence length="219" mass="24904">MFFKQEPHPRNNKKWVLWHSPVIRHNVRSREILGNEKDLRNPALYRGHVSLRECFLYIVHLAYQDFSAKNTMVYSRWVGPGSAAPEEDYITEESSGESGDDEKEKGHAPTPKLVDLILKTLTLTLILKAHHPLSVIFKTLDIHRFNLSLRLNLLAVVKTLGIRRFNLRLSLNLRAAILPKMLNTEVSHGEIGCSMSVSVRQHGVIILQLAEEGTDVAIE</sequence>
<gene>
    <name evidence="2" type="ORF">BDV33DRAFT_208520</name>
</gene>
<name>A0A5N6ECV4_9EURO</name>
<organism evidence="2 3">
    <name type="scientific">Aspergillus novoparasiticus</name>
    <dbReference type="NCBI Taxonomy" id="986946"/>
    <lineage>
        <taxon>Eukaryota</taxon>
        <taxon>Fungi</taxon>
        <taxon>Dikarya</taxon>
        <taxon>Ascomycota</taxon>
        <taxon>Pezizomycotina</taxon>
        <taxon>Eurotiomycetes</taxon>
        <taxon>Eurotiomycetidae</taxon>
        <taxon>Eurotiales</taxon>
        <taxon>Aspergillaceae</taxon>
        <taxon>Aspergillus</taxon>
        <taxon>Aspergillus subgen. Circumdati</taxon>
    </lineage>
</organism>
<dbReference type="EMBL" id="ML733508">
    <property type="protein sequence ID" value="KAB8215238.1"/>
    <property type="molecule type" value="Genomic_DNA"/>
</dbReference>
<keyword evidence="3" id="KW-1185">Reference proteome</keyword>
<dbReference type="AlphaFoldDB" id="A0A5N6ECV4"/>
<accession>A0A5N6ECV4</accession>
<feature type="compositionally biased region" description="Acidic residues" evidence="1">
    <location>
        <begin position="85"/>
        <end position="101"/>
    </location>
</feature>
<feature type="region of interest" description="Disordered" evidence="1">
    <location>
        <begin position="85"/>
        <end position="108"/>
    </location>
</feature>
<proteinExistence type="predicted"/>
<evidence type="ECO:0000313" key="2">
    <source>
        <dbReference type="EMBL" id="KAB8215238.1"/>
    </source>
</evidence>
<evidence type="ECO:0000313" key="3">
    <source>
        <dbReference type="Proteomes" id="UP000326799"/>
    </source>
</evidence>
<reference evidence="2 3" key="1">
    <citation type="submission" date="2019-04" db="EMBL/GenBank/DDBJ databases">
        <title>Fungal friends and foes A comparative genomics study of 23 Aspergillus species from section Flavi.</title>
        <authorList>
            <consortium name="DOE Joint Genome Institute"/>
            <person name="Kjaerbolling I."/>
            <person name="Vesth T.C."/>
            <person name="Frisvad J.C."/>
            <person name="Nybo J.L."/>
            <person name="Theobald S."/>
            <person name="Kildgaard S."/>
            <person name="Petersen T.I."/>
            <person name="Kuo A."/>
            <person name="Sato A."/>
            <person name="Lyhne E.K."/>
            <person name="Kogle M.E."/>
            <person name="Wiebenga A."/>
            <person name="Kun R.S."/>
            <person name="Lubbers R.J."/>
            <person name="Makela M.R."/>
            <person name="Barry K."/>
            <person name="Chovatia M."/>
            <person name="Clum A."/>
            <person name="Daum C."/>
            <person name="Haridas S."/>
            <person name="He G."/>
            <person name="LaButti K."/>
            <person name="Lipzen A."/>
            <person name="Mondo S."/>
            <person name="Pangilinan J."/>
            <person name="Riley R."/>
            <person name="Salamov A."/>
            <person name="Simmons B.A."/>
            <person name="Magnuson J.K."/>
            <person name="Henrissat B."/>
            <person name="Mortensen U.H."/>
            <person name="Larsen T.O."/>
            <person name="De vries R.P."/>
            <person name="Grigoriev I.V."/>
            <person name="Machida M."/>
            <person name="Baker S.E."/>
            <person name="Andersen M.R."/>
        </authorList>
    </citation>
    <scope>NUCLEOTIDE SEQUENCE [LARGE SCALE GENOMIC DNA]</scope>
    <source>
        <strain evidence="2 3">CBS 126849</strain>
    </source>
</reference>
<evidence type="ECO:0000256" key="1">
    <source>
        <dbReference type="SAM" id="MobiDB-lite"/>
    </source>
</evidence>
<protein>
    <submittedName>
        <fullName evidence="2">Uncharacterized protein</fullName>
    </submittedName>
</protein>